<keyword evidence="3" id="KW-0472">Membrane</keyword>
<proteinExistence type="predicted"/>
<evidence type="ECO:0000259" key="4">
    <source>
        <dbReference type="SMART" id="SM00129"/>
    </source>
</evidence>
<dbReference type="SUPFAM" id="SSF52540">
    <property type="entry name" value="P-loop containing nucleoside triphosphate hydrolases"/>
    <property type="match status" value="1"/>
</dbReference>
<dbReference type="Pfam" id="PF00225">
    <property type="entry name" value="Kinesin"/>
    <property type="match status" value="1"/>
</dbReference>
<dbReference type="GO" id="GO:0003777">
    <property type="term" value="F:microtubule motor activity"/>
    <property type="evidence" value="ECO:0007669"/>
    <property type="project" value="InterPro"/>
</dbReference>
<dbReference type="PANTHER" id="PTHR47972">
    <property type="entry name" value="KINESIN-LIKE PROTEIN KLP-3"/>
    <property type="match status" value="1"/>
</dbReference>
<dbReference type="Gene3D" id="3.40.850.10">
    <property type="entry name" value="Kinesin motor domain"/>
    <property type="match status" value="1"/>
</dbReference>
<dbReference type="InterPro" id="IPR027640">
    <property type="entry name" value="Kinesin-like_fam"/>
</dbReference>
<keyword evidence="3" id="KW-0812">Transmembrane</keyword>
<reference evidence="5 6" key="1">
    <citation type="submission" date="2019-01" db="EMBL/GenBank/DDBJ databases">
        <title>Sequencing of cultivated peanut Arachis hypogaea provides insights into genome evolution and oil improvement.</title>
        <authorList>
            <person name="Chen X."/>
        </authorList>
    </citation>
    <scope>NUCLEOTIDE SEQUENCE [LARGE SCALE GENOMIC DNA]</scope>
    <source>
        <strain evidence="6">cv. Fuhuasheng</strain>
        <tissue evidence="5">Leaves</tissue>
    </source>
</reference>
<dbReference type="InterPro" id="IPR001752">
    <property type="entry name" value="Kinesin_motor_dom"/>
</dbReference>
<feature type="domain" description="Kinesin motor" evidence="4">
    <location>
        <begin position="110"/>
        <end position="331"/>
    </location>
</feature>
<evidence type="ECO:0000313" key="5">
    <source>
        <dbReference type="EMBL" id="RYR74020.1"/>
    </source>
</evidence>
<dbReference type="GO" id="GO:0005524">
    <property type="term" value="F:ATP binding"/>
    <property type="evidence" value="ECO:0007669"/>
    <property type="project" value="InterPro"/>
</dbReference>
<dbReference type="InterPro" id="IPR027417">
    <property type="entry name" value="P-loop_NTPase"/>
</dbReference>
<protein>
    <recommendedName>
        <fullName evidence="4">Kinesin motor domain-containing protein</fullName>
    </recommendedName>
</protein>
<evidence type="ECO:0000256" key="2">
    <source>
        <dbReference type="SAM" id="MobiDB-lite"/>
    </source>
</evidence>
<dbReference type="EMBL" id="SDMP01000002">
    <property type="protein sequence ID" value="RYR74020.1"/>
    <property type="molecule type" value="Genomic_DNA"/>
</dbReference>
<gene>
    <name evidence="5" type="ORF">Ahy_A02g008613</name>
</gene>
<dbReference type="SMART" id="SM00129">
    <property type="entry name" value="KISc"/>
    <property type="match status" value="1"/>
</dbReference>
<dbReference type="InterPro" id="IPR036961">
    <property type="entry name" value="Kinesin_motor_dom_sf"/>
</dbReference>
<dbReference type="PANTHER" id="PTHR47972:SF4">
    <property type="entry name" value="KINESIN-LIKE PROTEIN KIN-14L"/>
    <property type="match status" value="1"/>
</dbReference>
<keyword evidence="6" id="KW-1185">Reference proteome</keyword>
<evidence type="ECO:0000256" key="1">
    <source>
        <dbReference type="ARBA" id="ARBA00023175"/>
    </source>
</evidence>
<sequence length="524" mass="59190">MGVPLGRHYLFLTTFLFVKPILIWSLLSHISLLSFSRIPANIESDQKRKKSLVVPVEQKEKHKPHLNKTKKMSYCGNSHGGDGGELILIRSPLSDTYLLTLSEIPAKIDSDRKRKKCPVVPVEQKEKHKQHLNNTNKMSYCSSSDGLDGGSQVKDMATKASGYNRVVEENGKLFNMVQDLKECPSGGTFKDMGINYLPLNYLFRMCNDRKNIMTYDIYVQMVEIYNEQFRNLLAKDETDNKLEIRRCNDDRLSFLDVTFRPVTSTSDVLTLMKLGEVNCAVSSTALNNRSSCSHGPLPSTFVSTHGEGFGPMFYVIDELDNCLVLEVIRKTDQLLITDYSFEQIRTFYFIDRETYVQFRYVGFGIFFISLWNKDYQPIQVHLDPDAYVPELMDPETLDNVSKVFHIKYTKIDEDSSADVMVLSGSKPSDDQFSSDGDENNDQDGTVVGNDLHNPIDLSSGSSLSLEVNEQSNSANELSDPRYAPGVSYEKIITASDLGQSRLVEEDVENGNLESGEMNVVEYTT</sequence>
<dbReference type="Proteomes" id="UP000289738">
    <property type="component" value="Chromosome A02"/>
</dbReference>
<organism evidence="5 6">
    <name type="scientific">Arachis hypogaea</name>
    <name type="common">Peanut</name>
    <dbReference type="NCBI Taxonomy" id="3818"/>
    <lineage>
        <taxon>Eukaryota</taxon>
        <taxon>Viridiplantae</taxon>
        <taxon>Streptophyta</taxon>
        <taxon>Embryophyta</taxon>
        <taxon>Tracheophyta</taxon>
        <taxon>Spermatophyta</taxon>
        <taxon>Magnoliopsida</taxon>
        <taxon>eudicotyledons</taxon>
        <taxon>Gunneridae</taxon>
        <taxon>Pentapetalae</taxon>
        <taxon>rosids</taxon>
        <taxon>fabids</taxon>
        <taxon>Fabales</taxon>
        <taxon>Fabaceae</taxon>
        <taxon>Papilionoideae</taxon>
        <taxon>50 kb inversion clade</taxon>
        <taxon>dalbergioids sensu lato</taxon>
        <taxon>Dalbergieae</taxon>
        <taxon>Pterocarpus clade</taxon>
        <taxon>Arachis</taxon>
    </lineage>
</organism>
<dbReference type="AlphaFoldDB" id="A0A445EES3"/>
<accession>A0A445EES3</accession>
<feature type="compositionally biased region" description="Polar residues" evidence="2">
    <location>
        <begin position="456"/>
        <end position="476"/>
    </location>
</feature>
<keyword evidence="1" id="KW-0505">Motor protein</keyword>
<evidence type="ECO:0000313" key="6">
    <source>
        <dbReference type="Proteomes" id="UP000289738"/>
    </source>
</evidence>
<feature type="transmembrane region" description="Helical" evidence="3">
    <location>
        <begin position="9"/>
        <end position="27"/>
    </location>
</feature>
<keyword evidence="3" id="KW-1133">Transmembrane helix</keyword>
<dbReference type="GO" id="GO:0008017">
    <property type="term" value="F:microtubule binding"/>
    <property type="evidence" value="ECO:0007669"/>
    <property type="project" value="InterPro"/>
</dbReference>
<dbReference type="STRING" id="3818.A0A445EES3"/>
<comment type="caution">
    <text evidence="5">The sequence shown here is derived from an EMBL/GenBank/DDBJ whole genome shotgun (WGS) entry which is preliminary data.</text>
</comment>
<dbReference type="GO" id="GO:0015630">
    <property type="term" value="C:microtubule cytoskeleton"/>
    <property type="evidence" value="ECO:0007669"/>
    <property type="project" value="TreeGrafter"/>
</dbReference>
<name>A0A445EES3_ARAHY</name>
<feature type="region of interest" description="Disordered" evidence="2">
    <location>
        <begin position="422"/>
        <end position="482"/>
    </location>
</feature>
<dbReference type="GO" id="GO:0007018">
    <property type="term" value="P:microtubule-based movement"/>
    <property type="evidence" value="ECO:0007669"/>
    <property type="project" value="InterPro"/>
</dbReference>
<evidence type="ECO:0000256" key="3">
    <source>
        <dbReference type="SAM" id="Phobius"/>
    </source>
</evidence>